<evidence type="ECO:0000313" key="1">
    <source>
        <dbReference type="EMBL" id="REI40164.1"/>
    </source>
</evidence>
<keyword evidence="2" id="KW-1185">Reference proteome</keyword>
<dbReference type="EMBL" id="QUAJ01000023">
    <property type="protein sequence ID" value="REI40164.1"/>
    <property type="molecule type" value="Genomic_DNA"/>
</dbReference>
<proteinExistence type="predicted"/>
<gene>
    <name evidence="1" type="ORF">DYH56_12010</name>
</gene>
<evidence type="ECO:0000313" key="2">
    <source>
        <dbReference type="Proteomes" id="UP000263486"/>
    </source>
</evidence>
<dbReference type="Proteomes" id="UP000263486">
    <property type="component" value="Unassembled WGS sequence"/>
</dbReference>
<reference evidence="1 2" key="1">
    <citation type="submission" date="2018-08" db="EMBL/GenBank/DDBJ databases">
        <title>Draft genome sequence of Psychrilyobacter sp. strain SD5 isolated from Black Sea water.</title>
        <authorList>
            <person name="Yadav S."/>
            <person name="Villanueva L."/>
            <person name="Damste J.S.S."/>
        </authorList>
    </citation>
    <scope>NUCLEOTIDE SEQUENCE [LARGE SCALE GENOMIC DNA]</scope>
    <source>
        <strain evidence="1 2">SD5</strain>
    </source>
</reference>
<dbReference type="SUPFAM" id="SSF103263">
    <property type="entry name" value="Chorismate synthase, AroC"/>
    <property type="match status" value="1"/>
</dbReference>
<name>A0ABX9KEZ4_9FUSO</name>
<comment type="caution">
    <text evidence="1">The sequence shown here is derived from an EMBL/GenBank/DDBJ whole genome shotgun (WGS) entry which is preliminary data.</text>
</comment>
<protein>
    <submittedName>
        <fullName evidence="1">Uncharacterized protein</fullName>
    </submittedName>
</protein>
<sequence length="226" mass="24944">MKFGKNLTVEIKQIENGVKLRVGGVKKGISITPTDFGLDLHRRKMEGVTVDLREEIDVLQGIKDELTTGEDIIFEYLYGDELSAVVLAGTIAKKHIPYELKALAVEIGGINAVEQNKDYITIAIQKMLGTNDSIGGVVECILPYNLDLNSIKGEFSWVIHNLMEEVSAIQFGNGVKDSRSNAKEYELSKNKITVTFGPHMKERNKIPCLAGVRDVIVDSVLSIVLL</sequence>
<organism evidence="1 2">
    <name type="scientific">Psychrilyobacter piezotolerans</name>
    <dbReference type="NCBI Taxonomy" id="2293438"/>
    <lineage>
        <taxon>Bacteria</taxon>
        <taxon>Fusobacteriati</taxon>
        <taxon>Fusobacteriota</taxon>
        <taxon>Fusobacteriia</taxon>
        <taxon>Fusobacteriales</taxon>
        <taxon>Fusobacteriaceae</taxon>
        <taxon>Psychrilyobacter</taxon>
    </lineage>
</organism>
<dbReference type="InterPro" id="IPR035904">
    <property type="entry name" value="Chorismate_synth_AroC_sf"/>
</dbReference>
<accession>A0ABX9KEZ4</accession>
<dbReference type="RefSeq" id="WP_114643112.1">
    <property type="nucleotide sequence ID" value="NZ_JAACIO010000023.1"/>
</dbReference>